<dbReference type="GO" id="GO:0008483">
    <property type="term" value="F:transaminase activity"/>
    <property type="evidence" value="ECO:0007669"/>
    <property type="project" value="InterPro"/>
</dbReference>
<dbReference type="GO" id="GO:0030170">
    <property type="term" value="F:pyridoxal phosphate binding"/>
    <property type="evidence" value="ECO:0007669"/>
    <property type="project" value="InterPro"/>
</dbReference>
<dbReference type="AlphaFoldDB" id="A0AA38VG95"/>
<dbReference type="InterPro" id="IPR005814">
    <property type="entry name" value="Aminotrans_3"/>
</dbReference>
<evidence type="ECO:0000256" key="2">
    <source>
        <dbReference type="ARBA" id="ARBA00022898"/>
    </source>
</evidence>
<evidence type="ECO:0000313" key="5">
    <source>
        <dbReference type="Proteomes" id="UP001174694"/>
    </source>
</evidence>
<dbReference type="InterPro" id="IPR015424">
    <property type="entry name" value="PyrdxlP-dep_Trfase"/>
</dbReference>
<dbReference type="Gene3D" id="3.90.1150.10">
    <property type="entry name" value="Aspartate Aminotransferase, domain 1"/>
    <property type="match status" value="1"/>
</dbReference>
<keyword evidence="5" id="KW-1185">Reference proteome</keyword>
<dbReference type="Pfam" id="PF00202">
    <property type="entry name" value="Aminotran_3"/>
    <property type="match status" value="1"/>
</dbReference>
<comment type="caution">
    <text evidence="4">The sequence shown here is derived from an EMBL/GenBank/DDBJ whole genome shotgun (WGS) entry which is preliminary data.</text>
</comment>
<dbReference type="InterPro" id="IPR015421">
    <property type="entry name" value="PyrdxlP-dep_Trfase_major"/>
</dbReference>
<comment type="similarity">
    <text evidence="3">Belongs to the class-III pyridoxal-phosphate-dependent aminotransferase family.</text>
</comment>
<dbReference type="PANTHER" id="PTHR43713">
    <property type="entry name" value="GLUTAMATE-1-SEMIALDEHYDE 2,1-AMINOMUTASE"/>
    <property type="match status" value="1"/>
</dbReference>
<dbReference type="InterPro" id="IPR015422">
    <property type="entry name" value="PyrdxlP-dep_Trfase_small"/>
</dbReference>
<sequence>MALVTEALSKAHEQYTKDNPESAKLFAKSVLNLPGGTTRAALGFKPFPLIFTGGKGSTVTDADGHHYVDLCGEYSAGLFGHSHPIVTQTMIDTIQQGLALGGVNQYEGKLATLLAGRFPCIEKVRFSNSGTEANLTALSVIKAYTRRCKVIVFKDAYHGGLLSFMFVPPPGEFGMNVTMDWIILPYNDTEALEMAVEQNKDDLACIMVEPMQGAIGCLPASIEFLQRCRDKATEVGAVLFFDEVTTSRMSTGGMQTRLNIIPDVTTLAKYFGGGGQSFGAFGGKKEIFNLLEPGNPKGLSHGGTYNNNVVSMATAIAVMEKVWTPEAADNLFELGEWFHRELDRVSDEQNSILRISGLGSLINVHFSKKDIHSSADVKAGNMQLRELYFFEMMKKGYFLTSRGMICLNTVITKEQLQGFVKATEEFLVEHKTLVSR</sequence>
<reference evidence="4" key="1">
    <citation type="submission" date="2022-07" db="EMBL/GenBank/DDBJ databases">
        <title>Fungi with potential for degradation of polypropylene.</title>
        <authorList>
            <person name="Gostincar C."/>
        </authorList>
    </citation>
    <scope>NUCLEOTIDE SEQUENCE</scope>
    <source>
        <strain evidence="4">EXF-13308</strain>
    </source>
</reference>
<evidence type="ECO:0000256" key="1">
    <source>
        <dbReference type="ARBA" id="ARBA00001933"/>
    </source>
</evidence>
<dbReference type="PANTHER" id="PTHR43713:SF3">
    <property type="entry name" value="GLUTAMATE-1-SEMIALDEHYDE 2,1-AMINOMUTASE 1, CHLOROPLASTIC-RELATED"/>
    <property type="match status" value="1"/>
</dbReference>
<evidence type="ECO:0000256" key="3">
    <source>
        <dbReference type="RuleBase" id="RU003560"/>
    </source>
</evidence>
<proteinExistence type="inferred from homology"/>
<dbReference type="EMBL" id="JANBVO010000074">
    <property type="protein sequence ID" value="KAJ9131002.1"/>
    <property type="molecule type" value="Genomic_DNA"/>
</dbReference>
<dbReference type="Gene3D" id="3.40.640.10">
    <property type="entry name" value="Type I PLP-dependent aspartate aminotransferase-like (Major domain)"/>
    <property type="match status" value="1"/>
</dbReference>
<comment type="cofactor">
    <cofactor evidence="1">
        <name>pyridoxal 5'-phosphate</name>
        <dbReference type="ChEBI" id="CHEBI:597326"/>
    </cofactor>
</comment>
<protein>
    <submittedName>
        <fullName evidence="4">Beta-transaminase</fullName>
    </submittedName>
</protein>
<name>A0AA38VG95_9PEZI</name>
<evidence type="ECO:0000313" key="4">
    <source>
        <dbReference type="EMBL" id="KAJ9131002.1"/>
    </source>
</evidence>
<organism evidence="4 5">
    <name type="scientific">Pleurostoma richardsiae</name>
    <dbReference type="NCBI Taxonomy" id="41990"/>
    <lineage>
        <taxon>Eukaryota</taxon>
        <taxon>Fungi</taxon>
        <taxon>Dikarya</taxon>
        <taxon>Ascomycota</taxon>
        <taxon>Pezizomycotina</taxon>
        <taxon>Sordariomycetes</taxon>
        <taxon>Sordariomycetidae</taxon>
        <taxon>Calosphaeriales</taxon>
        <taxon>Pleurostomataceae</taxon>
        <taxon>Pleurostoma</taxon>
    </lineage>
</organism>
<accession>A0AA38VG95</accession>
<gene>
    <name evidence="4" type="ORF">NKR23_g11923</name>
</gene>
<dbReference type="SUPFAM" id="SSF53383">
    <property type="entry name" value="PLP-dependent transferases"/>
    <property type="match status" value="1"/>
</dbReference>
<dbReference type="Proteomes" id="UP001174694">
    <property type="component" value="Unassembled WGS sequence"/>
</dbReference>
<keyword evidence="2 3" id="KW-0663">Pyridoxal phosphate</keyword>